<dbReference type="EMBL" id="JAYKXP010000081">
    <property type="protein sequence ID" value="KAK7029527.1"/>
    <property type="molecule type" value="Genomic_DNA"/>
</dbReference>
<keyword evidence="13" id="KW-0325">Glycoprotein</keyword>
<keyword evidence="7 14" id="KW-0479">Metal-binding</keyword>
<accession>A0AAW0BSK8</accession>
<gene>
    <name evidence="17" type="ORF">VNI00_014404</name>
</gene>
<dbReference type="SUPFAM" id="SSF48264">
    <property type="entry name" value="Cytochrome P450"/>
    <property type="match status" value="1"/>
</dbReference>
<reference evidence="17 18" key="1">
    <citation type="submission" date="2024-01" db="EMBL/GenBank/DDBJ databases">
        <title>A draft genome for a cacao thread blight-causing isolate of Paramarasmius palmivorus.</title>
        <authorList>
            <person name="Baruah I.K."/>
            <person name="Bukari Y."/>
            <person name="Amoako-Attah I."/>
            <person name="Meinhardt L.W."/>
            <person name="Bailey B.A."/>
            <person name="Cohen S.P."/>
        </authorList>
    </citation>
    <scope>NUCLEOTIDE SEQUENCE [LARGE SCALE GENOMIC DNA]</scope>
    <source>
        <strain evidence="17 18">GH-12</strain>
    </source>
</reference>
<dbReference type="GO" id="GO:0016705">
    <property type="term" value="F:oxidoreductase activity, acting on paired donors, with incorporation or reduction of molecular oxygen"/>
    <property type="evidence" value="ECO:0007669"/>
    <property type="project" value="InterPro"/>
</dbReference>
<evidence type="ECO:0000256" key="7">
    <source>
        <dbReference type="ARBA" id="ARBA00022723"/>
    </source>
</evidence>
<evidence type="ECO:0000256" key="9">
    <source>
        <dbReference type="ARBA" id="ARBA00023002"/>
    </source>
</evidence>
<name>A0AAW0BSK8_9AGAR</name>
<keyword evidence="18" id="KW-1185">Reference proteome</keyword>
<dbReference type="PRINTS" id="PR00463">
    <property type="entry name" value="EP450I"/>
</dbReference>
<evidence type="ECO:0000313" key="17">
    <source>
        <dbReference type="EMBL" id="KAK7029527.1"/>
    </source>
</evidence>
<evidence type="ECO:0000256" key="6">
    <source>
        <dbReference type="ARBA" id="ARBA00022692"/>
    </source>
</evidence>
<keyword evidence="11 15" id="KW-0503">Monooxygenase</keyword>
<evidence type="ECO:0000313" key="18">
    <source>
        <dbReference type="Proteomes" id="UP001383192"/>
    </source>
</evidence>
<dbReference type="InterPro" id="IPR017972">
    <property type="entry name" value="Cyt_P450_CS"/>
</dbReference>
<dbReference type="AlphaFoldDB" id="A0AAW0BSK8"/>
<dbReference type="Proteomes" id="UP001383192">
    <property type="component" value="Unassembled WGS sequence"/>
</dbReference>
<evidence type="ECO:0000256" key="1">
    <source>
        <dbReference type="ARBA" id="ARBA00001971"/>
    </source>
</evidence>
<evidence type="ECO:0000256" key="13">
    <source>
        <dbReference type="ARBA" id="ARBA00023180"/>
    </source>
</evidence>
<dbReference type="PROSITE" id="PS00086">
    <property type="entry name" value="CYTOCHROME_P450"/>
    <property type="match status" value="1"/>
</dbReference>
<protein>
    <recommendedName>
        <fullName evidence="19">Cytochrome P450</fullName>
    </recommendedName>
</protein>
<dbReference type="GO" id="GO:0004497">
    <property type="term" value="F:monooxygenase activity"/>
    <property type="evidence" value="ECO:0007669"/>
    <property type="project" value="UniProtKB-KW"/>
</dbReference>
<dbReference type="GO" id="GO:0016020">
    <property type="term" value="C:membrane"/>
    <property type="evidence" value="ECO:0007669"/>
    <property type="project" value="UniProtKB-SubCell"/>
</dbReference>
<evidence type="ECO:0000256" key="15">
    <source>
        <dbReference type="RuleBase" id="RU000461"/>
    </source>
</evidence>
<keyword evidence="5 14" id="KW-0349">Heme</keyword>
<evidence type="ECO:0000256" key="10">
    <source>
        <dbReference type="ARBA" id="ARBA00023004"/>
    </source>
</evidence>
<comment type="subcellular location">
    <subcellularLocation>
        <location evidence="2">Membrane</location>
        <topology evidence="2">Single-pass membrane protein</topology>
    </subcellularLocation>
</comment>
<dbReference type="PANTHER" id="PTHR46300">
    <property type="entry name" value="P450, PUTATIVE (EUROFUNG)-RELATED-RELATED"/>
    <property type="match status" value="1"/>
</dbReference>
<keyword evidence="10 14" id="KW-0408">Iron</keyword>
<evidence type="ECO:0000256" key="5">
    <source>
        <dbReference type="ARBA" id="ARBA00022617"/>
    </source>
</evidence>
<comment type="cofactor">
    <cofactor evidence="1 14">
        <name>heme</name>
        <dbReference type="ChEBI" id="CHEBI:30413"/>
    </cofactor>
</comment>
<evidence type="ECO:0000256" key="4">
    <source>
        <dbReference type="ARBA" id="ARBA00010617"/>
    </source>
</evidence>
<dbReference type="Gene3D" id="1.10.630.10">
    <property type="entry name" value="Cytochrome P450"/>
    <property type="match status" value="1"/>
</dbReference>
<dbReference type="InterPro" id="IPR050364">
    <property type="entry name" value="Cytochrome_P450_fung"/>
</dbReference>
<comment type="similarity">
    <text evidence="4 15">Belongs to the cytochrome P450 family.</text>
</comment>
<evidence type="ECO:0000256" key="11">
    <source>
        <dbReference type="ARBA" id="ARBA00023033"/>
    </source>
</evidence>
<evidence type="ECO:0000256" key="3">
    <source>
        <dbReference type="ARBA" id="ARBA00005179"/>
    </source>
</evidence>
<dbReference type="InterPro" id="IPR001128">
    <property type="entry name" value="Cyt_P450"/>
</dbReference>
<dbReference type="InterPro" id="IPR036396">
    <property type="entry name" value="Cyt_P450_sf"/>
</dbReference>
<organism evidence="17 18">
    <name type="scientific">Paramarasmius palmivorus</name>
    <dbReference type="NCBI Taxonomy" id="297713"/>
    <lineage>
        <taxon>Eukaryota</taxon>
        <taxon>Fungi</taxon>
        <taxon>Dikarya</taxon>
        <taxon>Basidiomycota</taxon>
        <taxon>Agaricomycotina</taxon>
        <taxon>Agaricomycetes</taxon>
        <taxon>Agaricomycetidae</taxon>
        <taxon>Agaricales</taxon>
        <taxon>Marasmiineae</taxon>
        <taxon>Marasmiaceae</taxon>
        <taxon>Paramarasmius</taxon>
    </lineage>
</organism>
<feature type="binding site" description="axial binding residue" evidence="14">
    <location>
        <position position="464"/>
    </location>
    <ligand>
        <name>heme</name>
        <dbReference type="ChEBI" id="CHEBI:30413"/>
    </ligand>
    <ligandPart>
        <name>Fe</name>
        <dbReference type="ChEBI" id="CHEBI:18248"/>
    </ligandPart>
</feature>
<dbReference type="CDD" id="cd11065">
    <property type="entry name" value="CYP64-like"/>
    <property type="match status" value="1"/>
</dbReference>
<sequence length="565" mass="64383">MISLSPWIGPKLSVVALILLATWLVPRILKVGRRERFLPPGPPTIPVLGNVHMLPTRSPHTKFAEWGLQYGGLYSLKISSGTAVVVNSMEVAKELMDKRSALTADRPKHHMVDKVTNGLNLALARYSDTWRDMRKAAHTILTPKAVVNHLPIQRAETVQVLHDFLTTPDDFFRHIGRYANSVIMSVLFGKRCPRFETPESTAFFESMEIWNRCVSPVVPPVDLLPFLDYIPERWAWWKGLALDTRAKQRRLYFGLLDECEKRMAKGEENGSYMEEVLVRQKELGLSKEMIGSAASLMYSHTLSADISASANRYLGGVLLEGGSDTTSSFLKYLLIVLIAFPHVQRKAQAEMDRVVGHERIPNLADLEHLPYIRALIKEVHRFRPVAPLVPHAALADIEYRGYMIPRGTTIFVNTYGIYHNPDHFDDPETFNPDRYLLHEYGIKKGVDPSTFRENIVFGYGRRSCPGIHLAETNVNLNTMNLIWAFNFEPLKDNSGHDIPVNPEHYDKEGLLPTPLPFKCHIQPRNQNVATIIKQEYKEATETFVKFERNLAPADQEWVYSMRKSF</sequence>
<dbReference type="PRINTS" id="PR00385">
    <property type="entry name" value="P450"/>
</dbReference>
<dbReference type="PANTHER" id="PTHR46300:SF2">
    <property type="entry name" value="CYTOCHROME P450 MONOOXYGENASE ALNH-RELATED"/>
    <property type="match status" value="1"/>
</dbReference>
<evidence type="ECO:0000256" key="8">
    <source>
        <dbReference type="ARBA" id="ARBA00022989"/>
    </source>
</evidence>
<feature type="transmembrane region" description="Helical" evidence="16">
    <location>
        <begin position="12"/>
        <end position="29"/>
    </location>
</feature>
<keyword evidence="8 16" id="KW-1133">Transmembrane helix</keyword>
<keyword evidence="9 15" id="KW-0560">Oxidoreductase</keyword>
<dbReference type="GO" id="GO:0005506">
    <property type="term" value="F:iron ion binding"/>
    <property type="evidence" value="ECO:0007669"/>
    <property type="project" value="InterPro"/>
</dbReference>
<evidence type="ECO:0000256" key="2">
    <source>
        <dbReference type="ARBA" id="ARBA00004167"/>
    </source>
</evidence>
<dbReference type="Pfam" id="PF00067">
    <property type="entry name" value="p450"/>
    <property type="match status" value="1"/>
</dbReference>
<evidence type="ECO:0000256" key="12">
    <source>
        <dbReference type="ARBA" id="ARBA00023136"/>
    </source>
</evidence>
<evidence type="ECO:0000256" key="16">
    <source>
        <dbReference type="SAM" id="Phobius"/>
    </source>
</evidence>
<dbReference type="InterPro" id="IPR002401">
    <property type="entry name" value="Cyt_P450_E_grp-I"/>
</dbReference>
<comment type="caution">
    <text evidence="17">The sequence shown here is derived from an EMBL/GenBank/DDBJ whole genome shotgun (WGS) entry which is preliminary data.</text>
</comment>
<dbReference type="GO" id="GO:0020037">
    <property type="term" value="F:heme binding"/>
    <property type="evidence" value="ECO:0007669"/>
    <property type="project" value="InterPro"/>
</dbReference>
<evidence type="ECO:0000256" key="14">
    <source>
        <dbReference type="PIRSR" id="PIRSR602401-1"/>
    </source>
</evidence>
<comment type="pathway">
    <text evidence="3">Secondary metabolite biosynthesis.</text>
</comment>
<proteinExistence type="inferred from homology"/>
<evidence type="ECO:0008006" key="19">
    <source>
        <dbReference type="Google" id="ProtNLM"/>
    </source>
</evidence>
<keyword evidence="6 16" id="KW-0812">Transmembrane</keyword>
<keyword evidence="12 16" id="KW-0472">Membrane</keyword>